<dbReference type="Gramene" id="ERN01088">
    <property type="protein sequence ID" value="ERN01088"/>
    <property type="gene ID" value="AMTR_s00002p00187140"/>
</dbReference>
<dbReference type="SUPFAM" id="SSF50465">
    <property type="entry name" value="EF-Tu/eEF-1alpha/eIF2-gamma C-terminal domain"/>
    <property type="match status" value="1"/>
</dbReference>
<dbReference type="InterPro" id="IPR050100">
    <property type="entry name" value="TRAFAC_GTPase_members"/>
</dbReference>
<dbReference type="STRING" id="13333.W1NZI6"/>
<dbReference type="HOGENOM" id="CLU_007265_3_3_1"/>
<dbReference type="PROSITE" id="PS51722">
    <property type="entry name" value="G_TR_2"/>
    <property type="match status" value="1"/>
</dbReference>
<dbReference type="SUPFAM" id="SSF52540">
    <property type="entry name" value="P-loop containing nucleoside triphosphate hydrolases"/>
    <property type="match status" value="1"/>
</dbReference>
<comment type="similarity">
    <text evidence="3">Belongs to the TRAFAC class translation factor GTPase superfamily. Classic translation factor GTPase family. EF-Tu/EF-1A subfamily.</text>
</comment>
<comment type="subcellular location">
    <subcellularLocation>
        <location evidence="2">Cytoplasm</location>
    </subcellularLocation>
</comment>
<dbReference type="CDD" id="cd04093">
    <property type="entry name" value="HBS1_C_III"/>
    <property type="match status" value="1"/>
</dbReference>
<dbReference type="PANTHER" id="PTHR23115">
    <property type="entry name" value="TRANSLATION FACTOR"/>
    <property type="match status" value="1"/>
</dbReference>
<keyword evidence="5" id="KW-0547">Nucleotide-binding</keyword>
<dbReference type="eggNOG" id="KOG0458">
    <property type="taxonomic scope" value="Eukaryota"/>
</dbReference>
<protein>
    <recommendedName>
        <fullName evidence="8">Tr-type G domain-containing protein</fullName>
    </recommendedName>
</protein>
<dbReference type="PRINTS" id="PR00315">
    <property type="entry name" value="ELONGATNFCT"/>
</dbReference>
<evidence type="ECO:0000256" key="2">
    <source>
        <dbReference type="ARBA" id="ARBA00004496"/>
    </source>
</evidence>
<dbReference type="InterPro" id="IPR018247">
    <property type="entry name" value="EF_Hand_1_Ca_BS"/>
</dbReference>
<dbReference type="GO" id="GO:0003924">
    <property type="term" value="F:GTPase activity"/>
    <property type="evidence" value="ECO:0000318"/>
    <property type="project" value="GO_Central"/>
</dbReference>
<dbReference type="AlphaFoldDB" id="W1NZI6"/>
<name>W1NZI6_AMBTC</name>
<dbReference type="InterPro" id="IPR009001">
    <property type="entry name" value="Transl_elong_EF1A/Init_IF2_C"/>
</dbReference>
<evidence type="ECO:0000256" key="1">
    <source>
        <dbReference type="ARBA" id="ARBA00003982"/>
    </source>
</evidence>
<dbReference type="FunFam" id="2.40.30.10:FF:000020">
    <property type="entry name" value="Translation elongation factor EF-1"/>
    <property type="match status" value="1"/>
</dbReference>
<dbReference type="Gene3D" id="3.40.50.300">
    <property type="entry name" value="P-loop containing nucleotide triphosphate hydrolases"/>
    <property type="match status" value="1"/>
</dbReference>
<gene>
    <name evidence="9" type="ORF">AMTR_s00002p00187140</name>
</gene>
<dbReference type="Gene3D" id="2.40.30.10">
    <property type="entry name" value="Translation factors"/>
    <property type="match status" value="2"/>
</dbReference>
<dbReference type="SUPFAM" id="SSF50447">
    <property type="entry name" value="Translation proteins"/>
    <property type="match status" value="1"/>
</dbReference>
<evidence type="ECO:0000259" key="8">
    <source>
        <dbReference type="PROSITE" id="PS51722"/>
    </source>
</evidence>
<accession>W1NZI6</accession>
<proteinExistence type="inferred from homology"/>
<dbReference type="FunFam" id="2.40.30.10:FF:000060">
    <property type="entry name" value="elongation factor 1-alpha isoform X4"/>
    <property type="match status" value="1"/>
</dbReference>
<dbReference type="CDD" id="cd01883">
    <property type="entry name" value="EF1_alpha"/>
    <property type="match status" value="1"/>
</dbReference>
<dbReference type="InterPro" id="IPR027417">
    <property type="entry name" value="P-loop_NTPase"/>
</dbReference>
<evidence type="ECO:0000256" key="4">
    <source>
        <dbReference type="ARBA" id="ARBA00022490"/>
    </source>
</evidence>
<dbReference type="Pfam" id="PF22594">
    <property type="entry name" value="GTP-eEF1A_C"/>
    <property type="match status" value="1"/>
</dbReference>
<sequence>MPRKVNYRIDYAEDYDYHDDYDYDHDLESNGEAPKEDQSVSKPGYWRCAICTYDNDNDDNLTSCDICGAVRIAPVGNSFEVKAVDDICKDPGVSVLAKSLFASLPRGKPKMAITMQRQGKFSDFQNAFNIPDSRQHINIAPFKFDRASPDDMVSAGKKSYGKDIKAKVPQFPPSKTSPVIAEKGKMKAVSNAKKYEASSSTSNKVGRLNSNDRSPISGSGVVEEDKIQATTSDFLNLKLKPSIYNQKNDVNGRKTASFDEYKPEPWMLPDQKEQTLPLLNLAIVGHVDSGKSTLSGRLLHLLGRISPKEMHKYEKESKQMGKGSFAYAWALDESSEERERGITMTVAIAHFETKKYHVVVLDSPGHKDFVPNMISGATQADAAILVVDAALGSFEAGMDGYGGGGQTKEHAQLVRSFGVDQIIVAVNKMDAVHYSEERFNFIRVRLGSFLRTCGFKESSIVWIPLSAMENQNLITTASELRLLTWYKGSNLLEAIDSFLPPVRETSKPLRMPICDVMKSLLSLGQIAVSGKLEAGAIRNGSKVLVMPYGHIATVKCIVRDSRACSIARAGDNVDVGLQGIDASIVMAKGVLCHPEYPVAVAASLELKVLILDITMPILVGSQVEFHVHHAKEAARVVKILSLIDPKTGKVSKKAPRCLTARQSAMIEVNLERAVCIEEFSKYRALGRVYLRANGKTIAVAADEEWVTSGREEAIFSETISDIR</sequence>
<organism evidence="9 10">
    <name type="scientific">Amborella trichopoda</name>
    <dbReference type="NCBI Taxonomy" id="13333"/>
    <lineage>
        <taxon>Eukaryota</taxon>
        <taxon>Viridiplantae</taxon>
        <taxon>Streptophyta</taxon>
        <taxon>Embryophyta</taxon>
        <taxon>Tracheophyta</taxon>
        <taxon>Spermatophyta</taxon>
        <taxon>Magnoliopsida</taxon>
        <taxon>Amborellales</taxon>
        <taxon>Amborellaceae</taxon>
        <taxon>Amborella</taxon>
    </lineage>
</organism>
<dbReference type="Pfam" id="PF00009">
    <property type="entry name" value="GTP_EFTU"/>
    <property type="match status" value="1"/>
</dbReference>
<evidence type="ECO:0000256" key="6">
    <source>
        <dbReference type="ARBA" id="ARBA00023134"/>
    </source>
</evidence>
<dbReference type="Proteomes" id="UP000017836">
    <property type="component" value="Unassembled WGS sequence"/>
</dbReference>
<dbReference type="EMBL" id="KI394767">
    <property type="protein sequence ID" value="ERN01088.1"/>
    <property type="molecule type" value="Genomic_DNA"/>
</dbReference>
<evidence type="ECO:0000256" key="3">
    <source>
        <dbReference type="ARBA" id="ARBA00007249"/>
    </source>
</evidence>
<dbReference type="InterPro" id="IPR054696">
    <property type="entry name" value="GTP-eEF1A_C"/>
</dbReference>
<evidence type="ECO:0000313" key="10">
    <source>
        <dbReference type="Proteomes" id="UP000017836"/>
    </source>
</evidence>
<dbReference type="GO" id="GO:0005525">
    <property type="term" value="F:GTP binding"/>
    <property type="evidence" value="ECO:0007669"/>
    <property type="project" value="UniProtKB-KW"/>
</dbReference>
<keyword evidence="4" id="KW-0963">Cytoplasm</keyword>
<dbReference type="GO" id="GO:0006412">
    <property type="term" value="P:translation"/>
    <property type="evidence" value="ECO:0000318"/>
    <property type="project" value="GO_Central"/>
</dbReference>
<dbReference type="PROSITE" id="PS00018">
    <property type="entry name" value="EF_HAND_1"/>
    <property type="match status" value="1"/>
</dbReference>
<dbReference type="GO" id="GO:0005737">
    <property type="term" value="C:cytoplasm"/>
    <property type="evidence" value="ECO:0007669"/>
    <property type="project" value="UniProtKB-SubCell"/>
</dbReference>
<feature type="region of interest" description="Disordered" evidence="7">
    <location>
        <begin position="166"/>
        <end position="185"/>
    </location>
</feature>
<feature type="region of interest" description="Disordered" evidence="7">
    <location>
        <begin position="191"/>
        <end position="219"/>
    </location>
</feature>
<dbReference type="InterPro" id="IPR009000">
    <property type="entry name" value="Transl_B-barrel_sf"/>
</dbReference>
<dbReference type="OMA" id="HIHHAKV"/>
<evidence type="ECO:0000313" key="9">
    <source>
        <dbReference type="EMBL" id="ERN01088.1"/>
    </source>
</evidence>
<evidence type="ECO:0000256" key="7">
    <source>
        <dbReference type="SAM" id="MobiDB-lite"/>
    </source>
</evidence>
<keyword evidence="6" id="KW-0342">GTP-binding</keyword>
<feature type="domain" description="Tr-type G" evidence="8">
    <location>
        <begin position="276"/>
        <end position="503"/>
    </location>
</feature>
<dbReference type="FunFam" id="3.40.50.300:FF:001277">
    <property type="entry name" value="Elongation factor 1 alpha-like protein"/>
    <property type="match status" value="1"/>
</dbReference>
<comment type="function">
    <text evidence="1">This protein promotes the GTP-dependent binding of aminoacyl-tRNA to the A-site of ribosomes during protein biosynthesis.</text>
</comment>
<keyword evidence="10" id="KW-1185">Reference proteome</keyword>
<reference evidence="10" key="1">
    <citation type="journal article" date="2013" name="Science">
        <title>The Amborella genome and the evolution of flowering plants.</title>
        <authorList>
            <consortium name="Amborella Genome Project"/>
        </authorList>
    </citation>
    <scope>NUCLEOTIDE SEQUENCE [LARGE SCALE GENOMIC DNA]</scope>
</reference>
<dbReference type="InterPro" id="IPR000795">
    <property type="entry name" value="T_Tr_GTP-bd_dom"/>
</dbReference>
<feature type="compositionally biased region" description="Polar residues" evidence="7">
    <location>
        <begin position="197"/>
        <end position="217"/>
    </location>
</feature>
<evidence type="ECO:0000256" key="5">
    <source>
        <dbReference type="ARBA" id="ARBA00022741"/>
    </source>
</evidence>